<dbReference type="GO" id="GO:0005198">
    <property type="term" value="F:structural molecule activity"/>
    <property type="evidence" value="ECO:0007669"/>
    <property type="project" value="InterPro"/>
</dbReference>
<organism evidence="6 7">
    <name type="scientific">Pleurodeles waltl</name>
    <name type="common">Iberian ribbed newt</name>
    <dbReference type="NCBI Taxonomy" id="8319"/>
    <lineage>
        <taxon>Eukaryota</taxon>
        <taxon>Metazoa</taxon>
        <taxon>Chordata</taxon>
        <taxon>Craniata</taxon>
        <taxon>Vertebrata</taxon>
        <taxon>Euteleostomi</taxon>
        <taxon>Amphibia</taxon>
        <taxon>Batrachia</taxon>
        <taxon>Caudata</taxon>
        <taxon>Salamandroidea</taxon>
        <taxon>Salamandridae</taxon>
        <taxon>Pleurodelinae</taxon>
        <taxon>Pleurodeles</taxon>
    </lineage>
</organism>
<feature type="domain" description="IF rod" evidence="5">
    <location>
        <begin position="67"/>
        <end position="381"/>
    </location>
</feature>
<sequence length="532" mass="59733">MKRGWPTNLVGGRELNGARGAGPLTRFSEALLRPLAALGGTQPAREMSFPRQPGTAWSLAGLEHLEAKGAMKELNERLAGYIAHLGKLEEANLELERKILQQLEKEDPKSADWSQKEQVCRDLVRSISEAKMKNASLAMDIHCKEMDLNHFKKRCETEHAYRKHLGMKKEMLQEMEAEVSQLIPTLQAAYEAVSRENASLKLDHEEALRSRLQSARPRDEVLVAAENGSGMALSQLLGELRVRYEDLLFRSPTPRGLPAARAQLEKEATKSLEKDEADLKEARAELKAARRQWMNLQVEMESLHAKEKGLHKSLAAMEQQYRSQLDGLSTVIEGLEAELQDVRQSMRNQLEQNEDLLNTKMRLEQEIQTYRSLLEGEEHRFLGINHNLENGNAEINSRQIKAGIISQVKGLPNGVTSKYSIASTAAEQSEEEEGKTVKKSPILNDKTLKEGGEACGTIHLQSENVDKVIKQWEGSFFKDNPHLRKKSASLRFDLHLEPVNGESSPVSEADSLPDIEVRLVMKRSCSIPSMSQ</sequence>
<dbReference type="Pfam" id="PF00038">
    <property type="entry name" value="Filament"/>
    <property type="match status" value="1"/>
</dbReference>
<reference evidence="6" key="1">
    <citation type="journal article" date="2022" name="bioRxiv">
        <title>Sequencing and chromosome-scale assembly of the giantPleurodeles waltlgenome.</title>
        <authorList>
            <person name="Brown T."/>
            <person name="Elewa A."/>
            <person name="Iarovenko S."/>
            <person name="Subramanian E."/>
            <person name="Araus A.J."/>
            <person name="Petzold A."/>
            <person name="Susuki M."/>
            <person name="Suzuki K.-i.T."/>
            <person name="Hayashi T."/>
            <person name="Toyoda A."/>
            <person name="Oliveira C."/>
            <person name="Osipova E."/>
            <person name="Leigh N.D."/>
            <person name="Simon A."/>
            <person name="Yun M.H."/>
        </authorList>
    </citation>
    <scope>NUCLEOTIDE SEQUENCE</scope>
    <source>
        <strain evidence="6">20211129_DDA</strain>
        <tissue evidence="6">Liver</tissue>
    </source>
</reference>
<dbReference type="GO" id="GO:0005882">
    <property type="term" value="C:intermediate filament"/>
    <property type="evidence" value="ECO:0007669"/>
    <property type="project" value="UniProtKB-KW"/>
</dbReference>
<dbReference type="InterPro" id="IPR039008">
    <property type="entry name" value="IF_rod_dom"/>
</dbReference>
<dbReference type="Proteomes" id="UP001066276">
    <property type="component" value="Chromosome 6"/>
</dbReference>
<dbReference type="AlphaFoldDB" id="A0AAV7Q620"/>
<dbReference type="PROSITE" id="PS51842">
    <property type="entry name" value="IF_ROD_2"/>
    <property type="match status" value="1"/>
</dbReference>
<dbReference type="SMART" id="SM01391">
    <property type="entry name" value="Filament"/>
    <property type="match status" value="1"/>
</dbReference>
<accession>A0AAV7Q620</accession>
<dbReference type="PANTHER" id="PTHR47082">
    <property type="entry name" value="KERATIN-LIKE PROTEIN KRT222"/>
    <property type="match status" value="1"/>
</dbReference>
<name>A0AAV7Q620_PLEWA</name>
<dbReference type="Gene3D" id="1.20.5.170">
    <property type="match status" value="1"/>
</dbReference>
<evidence type="ECO:0000313" key="7">
    <source>
        <dbReference type="Proteomes" id="UP001066276"/>
    </source>
</evidence>
<evidence type="ECO:0000256" key="3">
    <source>
        <dbReference type="RuleBase" id="RU000685"/>
    </source>
</evidence>
<evidence type="ECO:0000313" key="6">
    <source>
        <dbReference type="EMBL" id="KAJ1135719.1"/>
    </source>
</evidence>
<protein>
    <recommendedName>
        <fullName evidence="5">IF rod domain-containing protein</fullName>
    </recommendedName>
</protein>
<dbReference type="InterPro" id="IPR052857">
    <property type="entry name" value="IF_Keratin-like"/>
</dbReference>
<keyword evidence="2 4" id="KW-0175">Coiled coil</keyword>
<evidence type="ECO:0000256" key="2">
    <source>
        <dbReference type="ARBA" id="ARBA00023054"/>
    </source>
</evidence>
<dbReference type="PROSITE" id="PS00226">
    <property type="entry name" value="IF_ROD_1"/>
    <property type="match status" value="1"/>
</dbReference>
<evidence type="ECO:0000256" key="4">
    <source>
        <dbReference type="SAM" id="Coils"/>
    </source>
</evidence>
<dbReference type="PRINTS" id="PR01248">
    <property type="entry name" value="TYPE1KERATIN"/>
</dbReference>
<proteinExistence type="inferred from homology"/>
<dbReference type="PANTHER" id="PTHR47082:SF1">
    <property type="entry name" value="KERATIN-LIKE PROTEIN KRT222"/>
    <property type="match status" value="1"/>
</dbReference>
<gene>
    <name evidence="6" type="ORF">NDU88_002154</name>
</gene>
<feature type="coiled-coil region" evidence="4">
    <location>
        <begin position="265"/>
        <end position="380"/>
    </location>
</feature>
<dbReference type="SUPFAM" id="SSF64593">
    <property type="entry name" value="Intermediate filament protein, coiled coil region"/>
    <property type="match status" value="1"/>
</dbReference>
<evidence type="ECO:0000259" key="5">
    <source>
        <dbReference type="PROSITE" id="PS51842"/>
    </source>
</evidence>
<comment type="similarity">
    <text evidence="3">Belongs to the intermediate filament family.</text>
</comment>
<dbReference type="EMBL" id="JANPWB010000010">
    <property type="protein sequence ID" value="KAJ1135719.1"/>
    <property type="molecule type" value="Genomic_DNA"/>
</dbReference>
<keyword evidence="7" id="KW-1185">Reference proteome</keyword>
<feature type="coiled-coil region" evidence="4">
    <location>
        <begin position="71"/>
        <end position="106"/>
    </location>
</feature>
<comment type="caution">
    <text evidence="6">The sequence shown here is derived from an EMBL/GenBank/DDBJ whole genome shotgun (WGS) entry which is preliminary data.</text>
</comment>
<evidence type="ECO:0000256" key="1">
    <source>
        <dbReference type="ARBA" id="ARBA00022754"/>
    </source>
</evidence>
<dbReference type="InterPro" id="IPR002957">
    <property type="entry name" value="Keratin_I"/>
</dbReference>
<dbReference type="InterPro" id="IPR018039">
    <property type="entry name" value="IF_conserved"/>
</dbReference>
<keyword evidence="1 3" id="KW-0403">Intermediate filament</keyword>